<dbReference type="InterPro" id="IPR009057">
    <property type="entry name" value="Homeodomain-like_sf"/>
</dbReference>
<feature type="region of interest" description="Disordered" evidence="1">
    <location>
        <begin position="120"/>
        <end position="147"/>
    </location>
</feature>
<protein>
    <recommendedName>
        <fullName evidence="3">Transposase</fullName>
    </recommendedName>
</protein>
<gene>
    <name evidence="2" type="ORF">CARN6_1978</name>
</gene>
<evidence type="ECO:0000313" key="2">
    <source>
        <dbReference type="EMBL" id="CBI08504.1"/>
    </source>
</evidence>
<proteinExistence type="predicted"/>
<dbReference type="SUPFAM" id="SSF46689">
    <property type="entry name" value="Homeodomain-like"/>
    <property type="match status" value="1"/>
</dbReference>
<evidence type="ECO:0008006" key="3">
    <source>
        <dbReference type="Google" id="ProtNLM"/>
    </source>
</evidence>
<sequence>MKVQEVILQAMAKKITWWQAAGIIGVSDRQMRRWRERYEEHGYDGLIDRRGGRPSEKRVPLATVEQVLGLHRERYFDLNVRHFHENLRDEHDIELSYMWVKLAREAQLLVTMRCGDKVPIRPRRSSPRRLAAPRPEGLAYRRGAGNT</sequence>
<dbReference type="EMBL" id="CABQ01000231">
    <property type="protein sequence ID" value="CBI08504.1"/>
    <property type="molecule type" value="Genomic_DNA"/>
</dbReference>
<dbReference type="AlphaFoldDB" id="E6QMN3"/>
<organism evidence="2">
    <name type="scientific">mine drainage metagenome</name>
    <dbReference type="NCBI Taxonomy" id="410659"/>
    <lineage>
        <taxon>unclassified sequences</taxon>
        <taxon>metagenomes</taxon>
        <taxon>ecological metagenomes</taxon>
    </lineage>
</organism>
<reference evidence="2" key="1">
    <citation type="submission" date="2009-10" db="EMBL/GenBank/DDBJ databases">
        <title>Diversity of trophic interactions inside an arsenic-rich microbial ecosystem.</title>
        <authorList>
            <person name="Bertin P.N."/>
            <person name="Heinrich-Salmeron A."/>
            <person name="Pelletier E."/>
            <person name="Goulhen-Chollet F."/>
            <person name="Arsene-Ploetze F."/>
            <person name="Gallien S."/>
            <person name="Calteau A."/>
            <person name="Vallenet D."/>
            <person name="Casiot C."/>
            <person name="Chane-Woon-Ming B."/>
            <person name="Giloteaux L."/>
            <person name="Barakat M."/>
            <person name="Bonnefoy V."/>
            <person name="Bruneel O."/>
            <person name="Chandler M."/>
            <person name="Cleiss J."/>
            <person name="Duran R."/>
            <person name="Elbaz-Poulichet F."/>
            <person name="Fonknechten N."/>
            <person name="Lauga B."/>
            <person name="Mornico D."/>
            <person name="Ortet P."/>
            <person name="Schaeffer C."/>
            <person name="Siguier P."/>
            <person name="Alexander Thil Smith A."/>
            <person name="Van Dorsselaer A."/>
            <person name="Weissenbach J."/>
            <person name="Medigue C."/>
            <person name="Le Paslier D."/>
        </authorList>
    </citation>
    <scope>NUCLEOTIDE SEQUENCE</scope>
</reference>
<dbReference type="Pfam" id="PF13565">
    <property type="entry name" value="HTH_32"/>
    <property type="match status" value="1"/>
</dbReference>
<accession>E6QMN3</accession>
<comment type="caution">
    <text evidence="2">The sequence shown here is derived from an EMBL/GenBank/DDBJ whole genome shotgun (WGS) entry which is preliminary data.</text>
</comment>
<name>E6QMN3_9ZZZZ</name>
<evidence type="ECO:0000256" key="1">
    <source>
        <dbReference type="SAM" id="MobiDB-lite"/>
    </source>
</evidence>